<feature type="domain" description="Glycosyl transferase family 1" evidence="1">
    <location>
        <begin position="152"/>
        <end position="326"/>
    </location>
</feature>
<evidence type="ECO:0000313" key="2">
    <source>
        <dbReference type="EMBL" id="KKS85868.1"/>
    </source>
</evidence>
<evidence type="ECO:0000259" key="1">
    <source>
        <dbReference type="Pfam" id="PF00534"/>
    </source>
</evidence>
<dbReference type="Proteomes" id="UP000034543">
    <property type="component" value="Unassembled WGS sequence"/>
</dbReference>
<dbReference type="GO" id="GO:0016757">
    <property type="term" value="F:glycosyltransferase activity"/>
    <property type="evidence" value="ECO:0007669"/>
    <property type="project" value="InterPro"/>
</dbReference>
<dbReference type="AlphaFoldDB" id="A0A0G1FG89"/>
<protein>
    <submittedName>
        <fullName evidence="2">Glycosyl transferase family 2</fullName>
    </submittedName>
</protein>
<dbReference type="SUPFAM" id="SSF53756">
    <property type="entry name" value="UDP-Glycosyltransferase/glycogen phosphorylase"/>
    <property type="match status" value="1"/>
</dbReference>
<evidence type="ECO:0000313" key="3">
    <source>
        <dbReference type="Proteomes" id="UP000034543"/>
    </source>
</evidence>
<accession>A0A0G1FG89</accession>
<dbReference type="EMBL" id="LCFB01000004">
    <property type="protein sequence ID" value="KKS85868.1"/>
    <property type="molecule type" value="Genomic_DNA"/>
</dbReference>
<name>A0A0G1FG89_9BACT</name>
<dbReference type="InterPro" id="IPR001296">
    <property type="entry name" value="Glyco_trans_1"/>
</dbReference>
<gene>
    <name evidence="2" type="ORF">UV59_C0004G0016</name>
</gene>
<dbReference type="PANTHER" id="PTHR12526">
    <property type="entry name" value="GLYCOSYLTRANSFERASE"/>
    <property type="match status" value="1"/>
</dbReference>
<dbReference type="Pfam" id="PF00534">
    <property type="entry name" value="Glycos_transf_1"/>
    <property type="match status" value="1"/>
</dbReference>
<comment type="caution">
    <text evidence="2">The sequence shown here is derived from an EMBL/GenBank/DDBJ whole genome shotgun (WGS) entry which is preliminary data.</text>
</comment>
<proteinExistence type="predicted"/>
<organism evidence="2 3">
    <name type="scientific">Candidatus Gottesmanbacteria bacterium GW2011_GWA1_43_11</name>
    <dbReference type="NCBI Taxonomy" id="1618436"/>
    <lineage>
        <taxon>Bacteria</taxon>
        <taxon>Candidatus Gottesmaniibacteriota</taxon>
    </lineage>
</organism>
<reference evidence="2 3" key="1">
    <citation type="journal article" date="2015" name="Nature">
        <title>rRNA introns, odd ribosomes, and small enigmatic genomes across a large radiation of phyla.</title>
        <authorList>
            <person name="Brown C.T."/>
            <person name="Hug L.A."/>
            <person name="Thomas B.C."/>
            <person name="Sharon I."/>
            <person name="Castelle C.J."/>
            <person name="Singh A."/>
            <person name="Wilkins M.J."/>
            <person name="Williams K.H."/>
            <person name="Banfield J.F."/>
        </authorList>
    </citation>
    <scope>NUCLEOTIDE SEQUENCE [LARGE SCALE GENOMIC DNA]</scope>
</reference>
<dbReference type="Gene3D" id="3.40.50.2000">
    <property type="entry name" value="Glycogen Phosphorylase B"/>
    <property type="match status" value="1"/>
</dbReference>
<dbReference type="STRING" id="1618436.UV59_C0004G0016"/>
<keyword evidence="2" id="KW-0808">Transferase</keyword>
<sequence length="348" mass="38953">MKHFGIFDPYLHILGGAERYILAIAQSLSSEYETVLFTKHPDRVGQAQKKFGFTVSNLTTRPWPDTVAARLSGLRQLDLLLYVTDGSLFISPAKKNLLLIQTPAHIPKRTLVNSFKLRSWQTILCYSQFMADIISRRLHVQPKTLFVPVSNRVKKIPEKENSILSVGRFFPELHNKKQKEMVDIFRTLVPQLPKVQLYLVGSVDPGGENYLESVKAAAQGLPVNILTNSSYGELCALYAKAKIYWHATGFSEDLEQFPEKAEHFGVSTIEAMSYGCVPVVFGGGGQKEIVIHGKNGFIWNYESELVALTQKLFAEPQLTTKLAKAAHTSSASYGPEIFNLQLHEILAE</sequence>
<dbReference type="CDD" id="cd03801">
    <property type="entry name" value="GT4_PimA-like"/>
    <property type="match status" value="1"/>
</dbReference>